<evidence type="ECO:0000256" key="2">
    <source>
        <dbReference type="ARBA" id="ARBA00009399"/>
    </source>
</evidence>
<keyword evidence="4 6" id="KW-1133">Transmembrane helix</keyword>
<dbReference type="Pfam" id="PF04138">
    <property type="entry name" value="GtrA_DPMS_TM"/>
    <property type="match status" value="1"/>
</dbReference>
<proteinExistence type="inferred from homology"/>
<evidence type="ECO:0000256" key="4">
    <source>
        <dbReference type="ARBA" id="ARBA00022989"/>
    </source>
</evidence>
<name>A0A4S3KX83_9GAMM</name>
<evidence type="ECO:0000256" key="6">
    <source>
        <dbReference type="SAM" id="Phobius"/>
    </source>
</evidence>
<dbReference type="GO" id="GO:0000271">
    <property type="term" value="P:polysaccharide biosynthetic process"/>
    <property type="evidence" value="ECO:0007669"/>
    <property type="project" value="InterPro"/>
</dbReference>
<evidence type="ECO:0000313" key="8">
    <source>
        <dbReference type="EMBL" id="TCS98228.1"/>
    </source>
</evidence>
<evidence type="ECO:0000313" key="9">
    <source>
        <dbReference type="Proteomes" id="UP000294599"/>
    </source>
</evidence>
<reference evidence="8 9" key="1">
    <citation type="submission" date="2019-03" db="EMBL/GenBank/DDBJ databases">
        <title>Genomic Encyclopedia of Type Strains, Phase IV (KMG-IV): sequencing the most valuable type-strain genomes for metagenomic binning, comparative biology and taxonomic classification.</title>
        <authorList>
            <person name="Goeker M."/>
        </authorList>
    </citation>
    <scope>NUCLEOTIDE SEQUENCE [LARGE SCALE GENOMIC DNA]</scope>
    <source>
        <strain evidence="8 9">DSM 21944</strain>
    </source>
</reference>
<evidence type="ECO:0000256" key="3">
    <source>
        <dbReference type="ARBA" id="ARBA00022692"/>
    </source>
</evidence>
<dbReference type="InterPro" id="IPR007267">
    <property type="entry name" value="GtrA_DPMS_TM"/>
</dbReference>
<comment type="subcellular location">
    <subcellularLocation>
        <location evidence="1">Membrane</location>
        <topology evidence="1">Multi-pass membrane protein</topology>
    </subcellularLocation>
</comment>
<dbReference type="Proteomes" id="UP000294599">
    <property type="component" value="Unassembled WGS sequence"/>
</dbReference>
<feature type="transmembrane region" description="Helical" evidence="6">
    <location>
        <begin position="46"/>
        <end position="67"/>
    </location>
</feature>
<dbReference type="InterPro" id="IPR051401">
    <property type="entry name" value="GtrA_CellWall_Glycosyl"/>
</dbReference>
<evidence type="ECO:0000256" key="1">
    <source>
        <dbReference type="ARBA" id="ARBA00004141"/>
    </source>
</evidence>
<keyword evidence="5 6" id="KW-0472">Membrane</keyword>
<dbReference type="OrthoDB" id="2666802at2"/>
<gene>
    <name evidence="8" type="ORF">EDC25_10981</name>
</gene>
<dbReference type="RefSeq" id="WP_123520739.1">
    <property type="nucleotide sequence ID" value="NZ_JBHLWF010000086.1"/>
</dbReference>
<dbReference type="PANTHER" id="PTHR38459:SF1">
    <property type="entry name" value="PROPHAGE BACTOPRENOL-LINKED GLUCOSE TRANSLOCASE HOMOLOG"/>
    <property type="match status" value="1"/>
</dbReference>
<dbReference type="EMBL" id="SMAF01000009">
    <property type="protein sequence ID" value="TCS98228.1"/>
    <property type="molecule type" value="Genomic_DNA"/>
</dbReference>
<comment type="similarity">
    <text evidence="2">Belongs to the GtrA family.</text>
</comment>
<comment type="caution">
    <text evidence="8">The sequence shown here is derived from an EMBL/GenBank/DDBJ whole genome shotgun (WGS) entry which is preliminary data.</text>
</comment>
<keyword evidence="9" id="KW-1185">Reference proteome</keyword>
<feature type="transmembrane region" description="Helical" evidence="6">
    <location>
        <begin position="79"/>
        <end position="97"/>
    </location>
</feature>
<dbReference type="PANTHER" id="PTHR38459">
    <property type="entry name" value="PROPHAGE BACTOPRENOL-LINKED GLUCOSE TRANSLOCASE HOMOLOG"/>
    <property type="match status" value="1"/>
</dbReference>
<feature type="transmembrane region" description="Helical" evidence="6">
    <location>
        <begin position="16"/>
        <end position="34"/>
    </location>
</feature>
<feature type="transmembrane region" description="Helical" evidence="6">
    <location>
        <begin position="109"/>
        <end position="128"/>
    </location>
</feature>
<accession>A0A4S3KX83</accession>
<evidence type="ECO:0000259" key="7">
    <source>
        <dbReference type="Pfam" id="PF04138"/>
    </source>
</evidence>
<protein>
    <submittedName>
        <fullName evidence="8">Putative flippase GtrA</fullName>
    </submittedName>
</protein>
<dbReference type="GO" id="GO:0005886">
    <property type="term" value="C:plasma membrane"/>
    <property type="evidence" value="ECO:0007669"/>
    <property type="project" value="TreeGrafter"/>
</dbReference>
<dbReference type="AlphaFoldDB" id="A0A4S3KX83"/>
<organism evidence="8 9">
    <name type="scientific">Pseudofulvimonas gallinarii</name>
    <dbReference type="NCBI Taxonomy" id="634155"/>
    <lineage>
        <taxon>Bacteria</taxon>
        <taxon>Pseudomonadati</taxon>
        <taxon>Pseudomonadota</taxon>
        <taxon>Gammaproteobacteria</taxon>
        <taxon>Lysobacterales</taxon>
        <taxon>Rhodanobacteraceae</taxon>
        <taxon>Pseudofulvimonas</taxon>
    </lineage>
</organism>
<feature type="domain" description="GtrA/DPMS transmembrane" evidence="7">
    <location>
        <begin position="18"/>
        <end position="127"/>
    </location>
</feature>
<sequence length="138" mass="15323">MTPDFNAKLCAEIWRAIRFVLTGLVNTGMSYAVYLTLLRAIGYHAAYVLAFLCGLGVSLVLNLRWVFRVPPTWKRIMRFPLVYLPQLLAGMALNHGLIRGVGIDPRVSALVVIAAFLPFNYLIAKLVLGTRAPHVAQD</sequence>
<evidence type="ECO:0000256" key="5">
    <source>
        <dbReference type="ARBA" id="ARBA00023136"/>
    </source>
</evidence>
<keyword evidence="3 6" id="KW-0812">Transmembrane</keyword>